<sequence length="197" mass="23023">MNEDFSPPRLIELLHRYYPLNLHGDNERYGESEQSQRMLQLRAQALKNPTSWRGLLARLREALPECKVEDWTVLFSDDNCWRVRVNLPEVLRLPGGQDEVRTVVVLVSILAPVYVLYSSFRRYHLVEKKSWPSETFYEDVPETKSYADKVEAIIRDVLHVHRLPNETLFTPVPDIQCGNVLLGNAKLIDCLFTDDRW</sequence>
<dbReference type="AlphaFoldDB" id="A0AAC8QI04"/>
<protein>
    <submittedName>
        <fullName evidence="1">Uncharacterized protein</fullName>
    </submittedName>
</protein>
<reference evidence="1 3" key="1">
    <citation type="submission" date="2015-05" db="EMBL/GenBank/DDBJ databases">
        <title>Genome assembly of Archangium gephyra DSM 2261.</title>
        <authorList>
            <person name="Sharma G."/>
            <person name="Subramanian S."/>
        </authorList>
    </citation>
    <scope>NUCLEOTIDE SEQUENCE [LARGE SCALE GENOMIC DNA]</scope>
    <source>
        <strain evidence="1 3">DSM 2261</strain>
    </source>
</reference>
<evidence type="ECO:0000313" key="1">
    <source>
        <dbReference type="EMBL" id="AKJ07840.1"/>
    </source>
</evidence>
<name>A0AAC8QI04_9BACT</name>
<keyword evidence="4" id="KW-1185">Reference proteome</keyword>
<organism evidence="1 3">
    <name type="scientific">Archangium gephyra</name>
    <dbReference type="NCBI Taxonomy" id="48"/>
    <lineage>
        <taxon>Bacteria</taxon>
        <taxon>Pseudomonadati</taxon>
        <taxon>Myxococcota</taxon>
        <taxon>Myxococcia</taxon>
        <taxon>Myxococcales</taxon>
        <taxon>Cystobacterineae</taxon>
        <taxon>Archangiaceae</taxon>
        <taxon>Archangium</taxon>
    </lineage>
</organism>
<dbReference type="EMBL" id="CP011509">
    <property type="protein sequence ID" value="AKJ07840.1"/>
    <property type="molecule type" value="Genomic_DNA"/>
</dbReference>
<dbReference type="Proteomes" id="UP000256345">
    <property type="component" value="Unassembled WGS sequence"/>
</dbReference>
<dbReference type="Proteomes" id="UP000035579">
    <property type="component" value="Chromosome"/>
</dbReference>
<evidence type="ECO:0000313" key="2">
    <source>
        <dbReference type="EMBL" id="REG29589.1"/>
    </source>
</evidence>
<evidence type="ECO:0000313" key="4">
    <source>
        <dbReference type="Proteomes" id="UP000256345"/>
    </source>
</evidence>
<gene>
    <name evidence="1" type="ORF">AA314_09466</name>
    <name evidence="2" type="ORF">ATI61_107285</name>
</gene>
<reference evidence="2 4" key="2">
    <citation type="submission" date="2018-08" db="EMBL/GenBank/DDBJ databases">
        <title>Genomic Encyclopedia of Archaeal and Bacterial Type Strains, Phase II (KMG-II): from individual species to whole genera.</title>
        <authorList>
            <person name="Goeker M."/>
        </authorList>
    </citation>
    <scope>NUCLEOTIDE SEQUENCE [LARGE SCALE GENOMIC DNA]</scope>
    <source>
        <strain evidence="2 4">DSM 2261</strain>
    </source>
</reference>
<dbReference type="RefSeq" id="WP_047860762.1">
    <property type="nucleotide sequence ID" value="NZ_CP011509.1"/>
</dbReference>
<proteinExistence type="predicted"/>
<dbReference type="KEGG" id="age:AA314_09466"/>
<accession>A0AAC8QI04</accession>
<evidence type="ECO:0000313" key="3">
    <source>
        <dbReference type="Proteomes" id="UP000035579"/>
    </source>
</evidence>
<dbReference type="EMBL" id="QUMU01000007">
    <property type="protein sequence ID" value="REG29589.1"/>
    <property type="molecule type" value="Genomic_DNA"/>
</dbReference>